<dbReference type="PROSITE" id="PS50928">
    <property type="entry name" value="ABC_TM1"/>
    <property type="match status" value="1"/>
</dbReference>
<evidence type="ECO:0000256" key="5">
    <source>
        <dbReference type="ARBA" id="ARBA00022989"/>
    </source>
</evidence>
<keyword evidence="6 7" id="KW-0472">Membrane</keyword>
<feature type="domain" description="ABC transmembrane type-1" evidence="8">
    <location>
        <begin position="103"/>
        <end position="307"/>
    </location>
</feature>
<dbReference type="Pfam" id="PF19300">
    <property type="entry name" value="BPD_transp_1_N"/>
    <property type="match status" value="1"/>
</dbReference>
<feature type="transmembrane region" description="Helical" evidence="7">
    <location>
        <begin position="103"/>
        <end position="124"/>
    </location>
</feature>
<dbReference type="PANTHER" id="PTHR43376">
    <property type="entry name" value="OLIGOPEPTIDE TRANSPORT SYSTEM PERMEASE PROTEIN"/>
    <property type="match status" value="1"/>
</dbReference>
<dbReference type="InterPro" id="IPR000515">
    <property type="entry name" value="MetI-like"/>
</dbReference>
<feature type="transmembrane region" description="Helical" evidence="7">
    <location>
        <begin position="179"/>
        <end position="200"/>
    </location>
</feature>
<comment type="subcellular location">
    <subcellularLocation>
        <location evidence="1 7">Cell membrane</location>
        <topology evidence="1 7">Multi-pass membrane protein</topology>
    </subcellularLocation>
</comment>
<dbReference type="Proteomes" id="UP000680656">
    <property type="component" value="Chromosome"/>
</dbReference>
<keyword evidence="5 7" id="KW-1133">Transmembrane helix</keyword>
<accession>A0A8E7EIM9</accession>
<keyword evidence="10" id="KW-1185">Reference proteome</keyword>
<dbReference type="PANTHER" id="PTHR43376:SF1">
    <property type="entry name" value="OLIGOPEPTIDE TRANSPORT SYSTEM PERMEASE PROTEIN"/>
    <property type="match status" value="1"/>
</dbReference>
<proteinExistence type="inferred from homology"/>
<evidence type="ECO:0000313" key="9">
    <source>
        <dbReference type="EMBL" id="QVV88274.1"/>
    </source>
</evidence>
<dbReference type="KEGG" id="mrtj:KHC33_13200"/>
<comment type="similarity">
    <text evidence="7">Belongs to the binding-protein-dependent transport system permease family.</text>
</comment>
<evidence type="ECO:0000256" key="1">
    <source>
        <dbReference type="ARBA" id="ARBA00004651"/>
    </source>
</evidence>
<evidence type="ECO:0000256" key="4">
    <source>
        <dbReference type="ARBA" id="ARBA00022692"/>
    </source>
</evidence>
<dbReference type="CDD" id="cd06261">
    <property type="entry name" value="TM_PBP2"/>
    <property type="match status" value="1"/>
</dbReference>
<reference evidence="9 10" key="1">
    <citation type="submission" date="2021-05" db="EMBL/GenBank/DDBJ databases">
        <title>A novel Methanospirillum isolate from a pyrite-forming mixed culture.</title>
        <authorList>
            <person name="Bunk B."/>
            <person name="Sproer C."/>
            <person name="Spring S."/>
            <person name="Pester M."/>
        </authorList>
    </citation>
    <scope>NUCLEOTIDE SEQUENCE [LARGE SCALE GENOMIC DNA]</scope>
    <source>
        <strain evidence="9 10">J.3.6.1-F.2.7.3</strain>
    </source>
</reference>
<keyword evidence="4 7" id="KW-0812">Transmembrane</keyword>
<dbReference type="EMBL" id="CP075546">
    <property type="protein sequence ID" value="QVV88274.1"/>
    <property type="molecule type" value="Genomic_DNA"/>
</dbReference>
<feature type="transmembrane region" description="Helical" evidence="7">
    <location>
        <begin position="136"/>
        <end position="167"/>
    </location>
</feature>
<organism evidence="9 10">
    <name type="scientific">Methanospirillum purgamenti</name>
    <dbReference type="NCBI Taxonomy" id="2834276"/>
    <lineage>
        <taxon>Archaea</taxon>
        <taxon>Methanobacteriati</taxon>
        <taxon>Methanobacteriota</taxon>
        <taxon>Stenosarchaea group</taxon>
        <taxon>Methanomicrobia</taxon>
        <taxon>Methanomicrobiales</taxon>
        <taxon>Methanospirillaceae</taxon>
        <taxon>Methanospirillum</taxon>
    </lineage>
</organism>
<name>A0A8E7EIM9_9EURY</name>
<keyword evidence="3" id="KW-1003">Cell membrane</keyword>
<dbReference type="GO" id="GO:0055085">
    <property type="term" value="P:transmembrane transport"/>
    <property type="evidence" value="ECO:0007669"/>
    <property type="project" value="InterPro"/>
</dbReference>
<dbReference type="RefSeq" id="WP_214419090.1">
    <property type="nucleotide sequence ID" value="NZ_CP075546.1"/>
</dbReference>
<evidence type="ECO:0000259" key="8">
    <source>
        <dbReference type="PROSITE" id="PS50928"/>
    </source>
</evidence>
<evidence type="ECO:0000256" key="2">
    <source>
        <dbReference type="ARBA" id="ARBA00022448"/>
    </source>
</evidence>
<evidence type="ECO:0000313" key="10">
    <source>
        <dbReference type="Proteomes" id="UP000680656"/>
    </source>
</evidence>
<dbReference type="Gene3D" id="1.10.3720.10">
    <property type="entry name" value="MetI-like"/>
    <property type="match status" value="1"/>
</dbReference>
<dbReference type="SUPFAM" id="SSF161098">
    <property type="entry name" value="MetI-like"/>
    <property type="match status" value="1"/>
</dbReference>
<evidence type="ECO:0000256" key="7">
    <source>
        <dbReference type="RuleBase" id="RU363032"/>
    </source>
</evidence>
<feature type="transmembrane region" description="Helical" evidence="7">
    <location>
        <begin position="243"/>
        <end position="268"/>
    </location>
</feature>
<evidence type="ECO:0000256" key="3">
    <source>
        <dbReference type="ARBA" id="ARBA00022475"/>
    </source>
</evidence>
<protein>
    <submittedName>
        <fullName evidence="9">ABC transporter permease</fullName>
    </submittedName>
</protein>
<dbReference type="InterPro" id="IPR035906">
    <property type="entry name" value="MetI-like_sf"/>
</dbReference>
<dbReference type="AlphaFoldDB" id="A0A8E7EIM9"/>
<feature type="transmembrane region" description="Helical" evidence="7">
    <location>
        <begin position="288"/>
        <end position="314"/>
    </location>
</feature>
<evidence type="ECO:0000256" key="6">
    <source>
        <dbReference type="ARBA" id="ARBA00023136"/>
    </source>
</evidence>
<gene>
    <name evidence="9" type="ORF">KHC33_13200</name>
</gene>
<sequence length="322" mass="36358">MGTLFLSFHYLTRKIIRYIFSFIIILLVVFLLPRMMPGDPIANIVGEDVYLSPQKILELRSAFGLDSPLHEQFFVYCLKLTQLDLGYSFHMHAPVSSLLIDRAAWTLLYIGIAIFCGMIIGIVLGEKAGWESEKWWAHILSAGAVIISSTPPYLLSLIFLVIFVYHFGWFPFKGFYDTFSIISIIHHLVLPISVLTLFYASRNLLIMRGTVLSEKSLLYPQFVRSLGISEKDIISRHVRKNAIIPLITLIALDFGFLFSGALFIEIVFSLNGMGSLVYDAILLRDYPVLTGSFLVISVFVILANILSDILSIILDPRVGRNE</sequence>
<dbReference type="Pfam" id="PF00528">
    <property type="entry name" value="BPD_transp_1"/>
    <property type="match status" value="1"/>
</dbReference>
<dbReference type="GO" id="GO:0005886">
    <property type="term" value="C:plasma membrane"/>
    <property type="evidence" value="ECO:0007669"/>
    <property type="project" value="UniProtKB-SubCell"/>
</dbReference>
<dbReference type="InterPro" id="IPR045621">
    <property type="entry name" value="BPD_transp_1_N"/>
</dbReference>
<feature type="transmembrane region" description="Helical" evidence="7">
    <location>
        <begin position="15"/>
        <end position="33"/>
    </location>
</feature>
<keyword evidence="2 7" id="KW-0813">Transport</keyword>
<dbReference type="GeneID" id="65566098"/>